<dbReference type="PANTHER" id="PTHR31834">
    <property type="entry name" value="INITIATION-SPECIFIC ALPHA-1,6-MANNOSYLTRANSFERASE"/>
    <property type="match status" value="1"/>
</dbReference>
<dbReference type="Pfam" id="PF04488">
    <property type="entry name" value="Gly_transf_sug"/>
    <property type="match status" value="1"/>
</dbReference>
<keyword evidence="4" id="KW-1185">Reference proteome</keyword>
<dbReference type="GO" id="GO:0006487">
    <property type="term" value="P:protein N-linked glycosylation"/>
    <property type="evidence" value="ECO:0007669"/>
    <property type="project" value="TreeGrafter"/>
</dbReference>
<feature type="chain" id="PRO_5040253178" description="Initiation-specific alpha-1,6-mannosyltransferase" evidence="2">
    <location>
        <begin position="28"/>
        <end position="350"/>
    </location>
</feature>
<dbReference type="InterPro" id="IPR029044">
    <property type="entry name" value="Nucleotide-diphossugar_trans"/>
</dbReference>
<name>A0A9P9WQP3_9PEZI</name>
<evidence type="ECO:0008006" key="5">
    <source>
        <dbReference type="Google" id="ProtNLM"/>
    </source>
</evidence>
<dbReference type="Gene3D" id="3.90.550.20">
    <property type="match status" value="1"/>
</dbReference>
<evidence type="ECO:0000313" key="3">
    <source>
        <dbReference type="EMBL" id="KAI1875253.1"/>
    </source>
</evidence>
<dbReference type="InterPro" id="IPR007577">
    <property type="entry name" value="GlycoTrfase_DXD_sugar-bd_CS"/>
</dbReference>
<keyword evidence="2" id="KW-0732">Signal</keyword>
<evidence type="ECO:0000256" key="2">
    <source>
        <dbReference type="SAM" id="SignalP"/>
    </source>
</evidence>
<reference evidence="3" key="1">
    <citation type="submission" date="2021-03" db="EMBL/GenBank/DDBJ databases">
        <title>Revisited historic fungal species revealed as producer of novel bioactive compounds through whole genome sequencing and comparative genomics.</title>
        <authorList>
            <person name="Vignolle G.A."/>
            <person name="Hochenegger N."/>
            <person name="Mach R.L."/>
            <person name="Mach-Aigner A.R."/>
            <person name="Javad Rahimi M."/>
            <person name="Salim K.A."/>
            <person name="Chan C.M."/>
            <person name="Lim L.B.L."/>
            <person name="Cai F."/>
            <person name="Druzhinina I.S."/>
            <person name="U'Ren J.M."/>
            <person name="Derntl C."/>
        </authorList>
    </citation>
    <scope>NUCLEOTIDE SEQUENCE</scope>
    <source>
        <strain evidence="3">TUCIM 5799</strain>
    </source>
</reference>
<dbReference type="EMBL" id="JAFIMR010000008">
    <property type="protein sequence ID" value="KAI1875253.1"/>
    <property type="molecule type" value="Genomic_DNA"/>
</dbReference>
<dbReference type="PANTHER" id="PTHR31834:SF1">
    <property type="entry name" value="INITIATION-SPECIFIC ALPHA-1,6-MANNOSYLTRANSFERASE"/>
    <property type="match status" value="1"/>
</dbReference>
<dbReference type="Proteomes" id="UP000829685">
    <property type="component" value="Unassembled WGS sequence"/>
</dbReference>
<dbReference type="InterPro" id="IPR039367">
    <property type="entry name" value="Och1-like"/>
</dbReference>
<evidence type="ECO:0000313" key="4">
    <source>
        <dbReference type="Proteomes" id="UP000829685"/>
    </source>
</evidence>
<dbReference type="GO" id="GO:0000136">
    <property type="term" value="C:mannan polymerase complex"/>
    <property type="evidence" value="ECO:0007669"/>
    <property type="project" value="TreeGrafter"/>
</dbReference>
<dbReference type="SUPFAM" id="SSF53448">
    <property type="entry name" value="Nucleotide-diphospho-sugar transferases"/>
    <property type="match status" value="1"/>
</dbReference>
<proteinExistence type="inferred from homology"/>
<accession>A0A9P9WQP3</accession>
<sequence>MGVQGVPNQRYGLGLLALVLIWLVSLAHDDESSSSISWSMANTITSSELSQKHREVQNPLETVGVQTQAHYPTPSPTPYDPGESLIPRKLWHILFPIGDTITDREVSFVGDWIRNAPGYTYTFLSTTGGSALVAVHYGHNSEELDVFQQLTNPALKSDFLRYLVLAAQGGYYGDVDTRPLIPLDQWVPPELRPQVRLLCAPEHDDAITPDPTAAYKVRFGQWAIAAAPGHPVLRRMVRRAMEGLRYLSQSQNTTLDMVRPDNIQVLNATGPLAWTEILWEYLFETDPNITSQDDLSGLATPKLVGDVLVLPITAFRAPTAGEAPWFEEHGDHRLLEHHMLGTWRQWQPPS</sequence>
<evidence type="ECO:0000256" key="1">
    <source>
        <dbReference type="ARBA" id="ARBA00009003"/>
    </source>
</evidence>
<organism evidence="3 4">
    <name type="scientific">Neoarthrinium moseri</name>
    <dbReference type="NCBI Taxonomy" id="1658444"/>
    <lineage>
        <taxon>Eukaryota</taxon>
        <taxon>Fungi</taxon>
        <taxon>Dikarya</taxon>
        <taxon>Ascomycota</taxon>
        <taxon>Pezizomycotina</taxon>
        <taxon>Sordariomycetes</taxon>
        <taxon>Xylariomycetidae</taxon>
        <taxon>Amphisphaeriales</taxon>
        <taxon>Apiosporaceae</taxon>
        <taxon>Neoarthrinium</taxon>
    </lineage>
</organism>
<feature type="signal peptide" evidence="2">
    <location>
        <begin position="1"/>
        <end position="27"/>
    </location>
</feature>
<comment type="similarity">
    <text evidence="1">Belongs to the glycosyltransferase 32 family.</text>
</comment>
<comment type="caution">
    <text evidence="3">The sequence shown here is derived from an EMBL/GenBank/DDBJ whole genome shotgun (WGS) entry which is preliminary data.</text>
</comment>
<dbReference type="GO" id="GO:0000009">
    <property type="term" value="F:alpha-1,6-mannosyltransferase activity"/>
    <property type="evidence" value="ECO:0007669"/>
    <property type="project" value="InterPro"/>
</dbReference>
<protein>
    <recommendedName>
        <fullName evidence="5">Initiation-specific alpha-1,6-mannosyltransferase</fullName>
    </recommendedName>
</protein>
<gene>
    <name evidence="3" type="ORF">JX265_004311</name>
</gene>
<dbReference type="AlphaFoldDB" id="A0A9P9WQP3"/>